<dbReference type="KEGG" id="gps:C427_4782"/>
<dbReference type="HOGENOM" id="CLU_2827267_0_0_6"/>
<dbReference type="RefSeq" id="WP_015431259.1">
    <property type="nucleotide sequence ID" value="NC_020514.1"/>
</dbReference>
<reference evidence="1 2" key="1">
    <citation type="journal article" date="2013" name="Genome Announc.">
        <title>Complete Genome Sequence of Glaciecola psychrophila Strain 170T.</title>
        <authorList>
            <person name="Yin J."/>
            <person name="Chen J."/>
            <person name="Liu G."/>
            <person name="Yu Y."/>
            <person name="Song L."/>
            <person name="Wang X."/>
            <person name="Qu X."/>
        </authorList>
    </citation>
    <scope>NUCLEOTIDE SEQUENCE [LARGE SCALE GENOMIC DNA]</scope>
    <source>
        <strain evidence="1 2">170</strain>
    </source>
</reference>
<dbReference type="EMBL" id="CP003837">
    <property type="protein sequence ID" value="AGH46881.1"/>
    <property type="molecule type" value="Genomic_DNA"/>
</dbReference>
<organism evidence="1 2">
    <name type="scientific">Paraglaciecola psychrophila 170</name>
    <dbReference type="NCBI Taxonomy" id="1129794"/>
    <lineage>
        <taxon>Bacteria</taxon>
        <taxon>Pseudomonadati</taxon>
        <taxon>Pseudomonadota</taxon>
        <taxon>Gammaproteobacteria</taxon>
        <taxon>Alteromonadales</taxon>
        <taxon>Alteromonadaceae</taxon>
        <taxon>Paraglaciecola</taxon>
    </lineage>
</organism>
<evidence type="ECO:0000313" key="1">
    <source>
        <dbReference type="EMBL" id="AGH46881.1"/>
    </source>
</evidence>
<accession>M4RTI7</accession>
<proteinExistence type="predicted"/>
<protein>
    <submittedName>
        <fullName evidence="1">Uncharacterized protein</fullName>
    </submittedName>
</protein>
<keyword evidence="2" id="KW-1185">Reference proteome</keyword>
<dbReference type="Proteomes" id="UP000011864">
    <property type="component" value="Chromosome"/>
</dbReference>
<name>M4RTI7_9ALTE</name>
<dbReference type="OrthoDB" id="6888544at2"/>
<gene>
    <name evidence="1" type="ORF">C427_4782</name>
</gene>
<dbReference type="PATRIC" id="fig|1129794.4.peg.4762"/>
<sequence length="66" mass="7457">MFSNTYKGHQGDKLKFLTEGLLQAGKSLGFFSRSDAAELMNMANIEVFGQIIEEHENHKKNSKKDP</sequence>
<dbReference type="AlphaFoldDB" id="M4RTI7"/>
<evidence type="ECO:0000313" key="2">
    <source>
        <dbReference type="Proteomes" id="UP000011864"/>
    </source>
</evidence>